<evidence type="ECO:0000256" key="1">
    <source>
        <dbReference type="ARBA" id="ARBA00000085"/>
    </source>
</evidence>
<dbReference type="SUPFAM" id="SSF55785">
    <property type="entry name" value="PYP-like sensor domain (PAS domain)"/>
    <property type="match status" value="1"/>
</dbReference>
<evidence type="ECO:0000256" key="4">
    <source>
        <dbReference type="ARBA" id="ARBA00022679"/>
    </source>
</evidence>
<comment type="catalytic activity">
    <reaction evidence="1">
        <text>ATP + protein L-histidine = ADP + protein N-phospho-L-histidine.</text>
        <dbReference type="EC" id="2.7.13.3"/>
    </reaction>
</comment>
<evidence type="ECO:0000313" key="15">
    <source>
        <dbReference type="EMBL" id="MCQ8897142.1"/>
    </source>
</evidence>
<keyword evidence="4" id="KW-0808">Transferase</keyword>
<evidence type="ECO:0000256" key="12">
    <source>
        <dbReference type="ARBA" id="ARBA00042313"/>
    </source>
</evidence>
<keyword evidence="3" id="KW-0597">Phosphoprotein</keyword>
<dbReference type="CDD" id="cd00082">
    <property type="entry name" value="HisKA"/>
    <property type="match status" value="1"/>
</dbReference>
<dbReference type="PANTHER" id="PTHR43065">
    <property type="entry name" value="SENSOR HISTIDINE KINASE"/>
    <property type="match status" value="1"/>
</dbReference>
<dbReference type="PRINTS" id="PR00344">
    <property type="entry name" value="BCTRLSENSOR"/>
</dbReference>
<dbReference type="SMART" id="SM00387">
    <property type="entry name" value="HATPase_c"/>
    <property type="match status" value="1"/>
</dbReference>
<dbReference type="RefSeq" id="WP_256764943.1">
    <property type="nucleotide sequence ID" value="NZ_JANIGO010000004.1"/>
</dbReference>
<gene>
    <name evidence="15" type="primary">glnL</name>
    <name evidence="15" type="ORF">NQT62_11930</name>
</gene>
<dbReference type="Proteomes" id="UP001204142">
    <property type="component" value="Unassembled WGS sequence"/>
</dbReference>
<dbReference type="Gene3D" id="3.30.450.20">
    <property type="entry name" value="PAS domain"/>
    <property type="match status" value="1"/>
</dbReference>
<keyword evidence="8" id="KW-0902">Two-component regulatory system</keyword>
<dbReference type="InterPro" id="IPR000014">
    <property type="entry name" value="PAS"/>
</dbReference>
<keyword evidence="16" id="KW-1185">Reference proteome</keyword>
<comment type="caution">
    <text evidence="15">The sequence shown here is derived from an EMBL/GenBank/DDBJ whole genome shotgun (WGS) entry which is preliminary data.</text>
</comment>
<evidence type="ECO:0000256" key="2">
    <source>
        <dbReference type="ARBA" id="ARBA00012438"/>
    </source>
</evidence>
<evidence type="ECO:0000259" key="14">
    <source>
        <dbReference type="PROSITE" id="PS50109"/>
    </source>
</evidence>
<protein>
    <recommendedName>
        <fullName evidence="11">Sensory histidine kinase/phosphatase NtrB</fullName>
        <ecNumber evidence="2">2.7.13.3</ecNumber>
    </recommendedName>
    <alternativeName>
        <fullName evidence="12">Nitrogen regulation protein NR(II)</fullName>
    </alternativeName>
    <alternativeName>
        <fullName evidence="13">Nitrogen regulator II</fullName>
    </alternativeName>
</protein>
<dbReference type="InterPro" id="IPR005467">
    <property type="entry name" value="His_kinase_dom"/>
</dbReference>
<keyword evidence="6" id="KW-0418">Kinase</keyword>
<dbReference type="Gene3D" id="1.10.287.130">
    <property type="match status" value="1"/>
</dbReference>
<dbReference type="InterPro" id="IPR035965">
    <property type="entry name" value="PAS-like_dom_sf"/>
</dbReference>
<dbReference type="InterPro" id="IPR036890">
    <property type="entry name" value="HATPase_C_sf"/>
</dbReference>
<evidence type="ECO:0000256" key="8">
    <source>
        <dbReference type="ARBA" id="ARBA00023012"/>
    </source>
</evidence>
<dbReference type="InterPro" id="IPR004358">
    <property type="entry name" value="Sig_transdc_His_kin-like_C"/>
</dbReference>
<evidence type="ECO:0000313" key="16">
    <source>
        <dbReference type="Proteomes" id="UP001204142"/>
    </source>
</evidence>
<dbReference type="CDD" id="cd00130">
    <property type="entry name" value="PAS"/>
    <property type="match status" value="1"/>
</dbReference>
<dbReference type="InterPro" id="IPR036097">
    <property type="entry name" value="HisK_dim/P_sf"/>
</dbReference>
<evidence type="ECO:0000256" key="10">
    <source>
        <dbReference type="ARBA" id="ARBA00037696"/>
    </source>
</evidence>
<dbReference type="PANTHER" id="PTHR43065:SF16">
    <property type="entry name" value="SENSORY HISTIDINE KINASE_PHOSPHATASE NTRB"/>
    <property type="match status" value="1"/>
</dbReference>
<name>A0ABT1WK35_9BURK</name>
<dbReference type="SUPFAM" id="SSF55874">
    <property type="entry name" value="ATPase domain of HSP90 chaperone/DNA topoisomerase II/histidine kinase"/>
    <property type="match status" value="1"/>
</dbReference>
<evidence type="ECO:0000256" key="7">
    <source>
        <dbReference type="ARBA" id="ARBA00022840"/>
    </source>
</evidence>
<sequence>MSKERFQGLDLLATAVVVIDPLGVVVYANSGAESLLDMSRRSLDGQAMLGLFTDSVGFRDFLSRFKADPFDIKRQIFELIRANGSTEHVHVTLSRPDTLGDFTLMELREIEQQMKVDREARMMDQSIANKELIRNLAHEIKNPLGGIRGAAQLLEIELNSADLKEYTQVIIKESDRLQTLVDRLLAPHRKPHIAVMMNIHEVCERVRSVILAEHPKGLRIIRDYDTSIPEFLGDFEQLIQTVLNIVRNAAQALAPQISEGTAEIRLCTRVVRRVTLNRKQHRLALDLQVIDNGPGIPADIVDRIFYPLVSGREGGSGLGLTLAQTFVQQHEGTIECASQPGRTLFKVILPLQFEHASN</sequence>
<dbReference type="SMART" id="SM00388">
    <property type="entry name" value="HisKA"/>
    <property type="match status" value="1"/>
</dbReference>
<keyword evidence="9" id="KW-0535">Nitrogen fixation</keyword>
<dbReference type="InterPro" id="IPR003594">
    <property type="entry name" value="HATPase_dom"/>
</dbReference>
<dbReference type="PROSITE" id="PS50109">
    <property type="entry name" value="HIS_KIN"/>
    <property type="match status" value="1"/>
</dbReference>
<dbReference type="EC" id="2.7.13.3" evidence="2"/>
<dbReference type="NCBIfam" id="NF008293">
    <property type="entry name" value="PRK11073.1"/>
    <property type="match status" value="1"/>
</dbReference>
<evidence type="ECO:0000256" key="11">
    <source>
        <dbReference type="ARBA" id="ARBA00039567"/>
    </source>
</evidence>
<keyword evidence="7" id="KW-0067">ATP-binding</keyword>
<evidence type="ECO:0000256" key="6">
    <source>
        <dbReference type="ARBA" id="ARBA00022777"/>
    </source>
</evidence>
<evidence type="ECO:0000256" key="9">
    <source>
        <dbReference type="ARBA" id="ARBA00023231"/>
    </source>
</evidence>
<dbReference type="Pfam" id="PF00512">
    <property type="entry name" value="HisKA"/>
    <property type="match status" value="1"/>
</dbReference>
<dbReference type="InterPro" id="IPR003661">
    <property type="entry name" value="HisK_dim/P_dom"/>
</dbReference>
<evidence type="ECO:0000256" key="3">
    <source>
        <dbReference type="ARBA" id="ARBA00022553"/>
    </source>
</evidence>
<proteinExistence type="predicted"/>
<evidence type="ECO:0000256" key="13">
    <source>
        <dbReference type="ARBA" id="ARBA00043094"/>
    </source>
</evidence>
<accession>A0ABT1WK35</accession>
<reference evidence="15 16" key="1">
    <citation type="submission" date="2022-07" db="EMBL/GenBank/DDBJ databases">
        <authorList>
            <person name="Xamxidin M."/>
            <person name="Wu M."/>
        </authorList>
    </citation>
    <scope>NUCLEOTIDE SEQUENCE [LARGE SCALE GENOMIC DNA]</scope>
    <source>
        <strain evidence="15 16">NBRC 111650</strain>
    </source>
</reference>
<feature type="domain" description="Histidine kinase" evidence="14">
    <location>
        <begin position="135"/>
        <end position="353"/>
    </location>
</feature>
<dbReference type="Pfam" id="PF02518">
    <property type="entry name" value="HATPase_c"/>
    <property type="match status" value="1"/>
</dbReference>
<dbReference type="EMBL" id="JANIGO010000004">
    <property type="protein sequence ID" value="MCQ8897142.1"/>
    <property type="molecule type" value="Genomic_DNA"/>
</dbReference>
<comment type="function">
    <text evidence="10">Member of the two-component regulatory system NtrB/NtrC, which controls expression of the nitrogen-regulated (ntr) genes in response to nitrogen limitation. Under conditions of nitrogen limitation, NtrB autophosphorylates and transfers the phosphoryl group to NtrC. In the presence of nitrogen, acts as a phosphatase that dephosphorylates and inactivates NtrC.</text>
</comment>
<dbReference type="Gene3D" id="3.30.565.10">
    <property type="entry name" value="Histidine kinase-like ATPase, C-terminal domain"/>
    <property type="match status" value="1"/>
</dbReference>
<dbReference type="SUPFAM" id="SSF47384">
    <property type="entry name" value="Homodimeric domain of signal transducing histidine kinase"/>
    <property type="match status" value="1"/>
</dbReference>
<evidence type="ECO:0000256" key="5">
    <source>
        <dbReference type="ARBA" id="ARBA00022741"/>
    </source>
</evidence>
<keyword evidence="5" id="KW-0547">Nucleotide-binding</keyword>
<organism evidence="15 16">
    <name type="scientific">Limnobacter humi</name>
    <dbReference type="NCBI Taxonomy" id="1778671"/>
    <lineage>
        <taxon>Bacteria</taxon>
        <taxon>Pseudomonadati</taxon>
        <taxon>Pseudomonadota</taxon>
        <taxon>Betaproteobacteria</taxon>
        <taxon>Burkholderiales</taxon>
        <taxon>Burkholderiaceae</taxon>
        <taxon>Limnobacter</taxon>
    </lineage>
</organism>